<evidence type="ECO:0000256" key="1">
    <source>
        <dbReference type="SAM" id="MobiDB-lite"/>
    </source>
</evidence>
<dbReference type="Proteomes" id="UP000694545">
    <property type="component" value="Unplaced"/>
</dbReference>
<keyword evidence="3" id="KW-1185">Reference proteome</keyword>
<evidence type="ECO:0000313" key="2">
    <source>
        <dbReference type="Ensembl" id="ENSVKKP00000027197.1"/>
    </source>
</evidence>
<feature type="region of interest" description="Disordered" evidence="1">
    <location>
        <begin position="29"/>
        <end position="52"/>
    </location>
</feature>
<name>A0A8D2LVL7_VARKO</name>
<dbReference type="PANTHER" id="PTHR24135:SF4">
    <property type="entry name" value="SH3 AND MULTIPLE ANKYRIN REPEAT DOMAINS PROTEIN 3"/>
    <property type="match status" value="1"/>
</dbReference>
<dbReference type="InterPro" id="IPR051569">
    <property type="entry name" value="SHANK"/>
</dbReference>
<dbReference type="GO" id="GO:0014069">
    <property type="term" value="C:postsynaptic density"/>
    <property type="evidence" value="ECO:0007669"/>
    <property type="project" value="TreeGrafter"/>
</dbReference>
<organism evidence="2 3">
    <name type="scientific">Varanus komodoensis</name>
    <name type="common">Komodo dragon</name>
    <dbReference type="NCBI Taxonomy" id="61221"/>
    <lineage>
        <taxon>Eukaryota</taxon>
        <taxon>Metazoa</taxon>
        <taxon>Chordata</taxon>
        <taxon>Craniata</taxon>
        <taxon>Vertebrata</taxon>
        <taxon>Euteleostomi</taxon>
        <taxon>Lepidosauria</taxon>
        <taxon>Squamata</taxon>
        <taxon>Bifurcata</taxon>
        <taxon>Unidentata</taxon>
        <taxon>Episquamata</taxon>
        <taxon>Toxicofera</taxon>
        <taxon>Anguimorpha</taxon>
        <taxon>Paleoanguimorpha</taxon>
        <taxon>Varanoidea</taxon>
        <taxon>Varanidae</taxon>
        <taxon>Varanus</taxon>
    </lineage>
</organism>
<dbReference type="GO" id="GO:0045211">
    <property type="term" value="C:postsynaptic membrane"/>
    <property type="evidence" value="ECO:0007669"/>
    <property type="project" value="TreeGrafter"/>
</dbReference>
<dbReference type="GO" id="GO:0030160">
    <property type="term" value="F:synaptic receptor adaptor activity"/>
    <property type="evidence" value="ECO:0007669"/>
    <property type="project" value="TreeGrafter"/>
</dbReference>
<dbReference type="GO" id="GO:0035255">
    <property type="term" value="F:ionotropic glutamate receptor binding"/>
    <property type="evidence" value="ECO:0007669"/>
    <property type="project" value="TreeGrafter"/>
</dbReference>
<accession>A0A8D2LVL7</accession>
<protein>
    <submittedName>
        <fullName evidence="2">Uncharacterized protein</fullName>
    </submittedName>
</protein>
<dbReference type="PANTHER" id="PTHR24135">
    <property type="entry name" value="SH3 AND MULTIPLE ANKYRIN REPEAT DOMAINS PROTEIN"/>
    <property type="match status" value="1"/>
</dbReference>
<dbReference type="FunFam" id="3.10.20.90:FF:000029">
    <property type="entry name" value="SH3 and multiple ankyrin repeat domains protein 1"/>
    <property type="match status" value="1"/>
</dbReference>
<reference evidence="2" key="1">
    <citation type="submission" date="2025-08" db="UniProtKB">
        <authorList>
            <consortium name="Ensembl"/>
        </authorList>
    </citation>
    <scope>IDENTIFICATION</scope>
</reference>
<dbReference type="GO" id="GO:0043197">
    <property type="term" value="C:dendritic spine"/>
    <property type="evidence" value="ECO:0007669"/>
    <property type="project" value="TreeGrafter"/>
</dbReference>
<dbReference type="Ensembl" id="ENSVKKT00000027861.1">
    <property type="protein sequence ID" value="ENSVKKP00000027197.1"/>
    <property type="gene ID" value="ENSVKKG00000017713.1"/>
</dbReference>
<reference evidence="2" key="2">
    <citation type="submission" date="2025-09" db="UniProtKB">
        <authorList>
            <consortium name="Ensembl"/>
        </authorList>
    </citation>
    <scope>IDENTIFICATION</scope>
</reference>
<dbReference type="Gene3D" id="3.10.20.90">
    <property type="entry name" value="Phosphatidylinositol 3-kinase Catalytic Subunit, Chain A, domain 1"/>
    <property type="match status" value="1"/>
</dbReference>
<proteinExistence type="predicted"/>
<dbReference type="AlphaFoldDB" id="A0A8D2LVL7"/>
<evidence type="ECO:0000313" key="3">
    <source>
        <dbReference type="Proteomes" id="UP000694545"/>
    </source>
</evidence>
<sequence>MGRVSSLHPGIGSNTASLQEETLYDTIKPPAAAAGPCSDQRASPPGRMDEPAPNALVVRIGIPDLQQTKCLRLNPDVPVWASKQRILCTLNHSLKDVLNYGLFQPAFNGRAGKFLDEERLLREYPLNPETPVPYLEVPACCPVPRFSVRVDPRSTSGSGAARAATPQQGFWLLGLALGAAPLGGLSRPRALSRREAGGLIYVFRAFGPLSAQEPFHGRIKKMRQ</sequence>